<evidence type="ECO:0000256" key="2">
    <source>
        <dbReference type="ARBA" id="ARBA00023163"/>
    </source>
</evidence>
<keyword evidence="2" id="KW-0804">Transcription</keyword>
<keyword evidence="1" id="KW-0805">Transcription regulation</keyword>
<protein>
    <submittedName>
        <fullName evidence="6">Zinc finger protein</fullName>
    </submittedName>
</protein>
<dbReference type="Gene3D" id="2.170.270.10">
    <property type="entry name" value="SET domain"/>
    <property type="match status" value="1"/>
</dbReference>
<keyword evidence="3" id="KW-0479">Metal-binding</keyword>
<evidence type="ECO:0000259" key="5">
    <source>
        <dbReference type="PROSITE" id="PS50157"/>
    </source>
</evidence>
<accession>A0A164TUT5</accession>
<evidence type="ECO:0000256" key="3">
    <source>
        <dbReference type="PROSITE-ProRule" id="PRU00042"/>
    </source>
</evidence>
<dbReference type="InterPro" id="IPR046341">
    <property type="entry name" value="SET_dom_sf"/>
</dbReference>
<dbReference type="SUPFAM" id="SSF57667">
    <property type="entry name" value="beta-beta-alpha zinc fingers"/>
    <property type="match status" value="2"/>
</dbReference>
<dbReference type="InterPro" id="IPR013087">
    <property type="entry name" value="Znf_C2H2_type"/>
</dbReference>
<dbReference type="Pfam" id="PF00096">
    <property type="entry name" value="zf-C2H2"/>
    <property type="match status" value="3"/>
</dbReference>
<dbReference type="Gene3D" id="3.30.160.60">
    <property type="entry name" value="Classic Zinc Finger"/>
    <property type="match status" value="3"/>
</dbReference>
<comment type="caution">
    <text evidence="6">The sequence shown here is derived from an EMBL/GenBank/DDBJ whole genome shotgun (WGS) entry which is preliminary data.</text>
</comment>
<feature type="domain" description="C2H2-type" evidence="5">
    <location>
        <begin position="196"/>
        <end position="223"/>
    </location>
</feature>
<dbReference type="InterPro" id="IPR036236">
    <property type="entry name" value="Znf_C2H2_sf"/>
</dbReference>
<feature type="region of interest" description="Disordered" evidence="4">
    <location>
        <begin position="391"/>
        <end position="453"/>
    </location>
</feature>
<proteinExistence type="predicted"/>
<evidence type="ECO:0000313" key="7">
    <source>
        <dbReference type="Proteomes" id="UP000076858"/>
    </source>
</evidence>
<dbReference type="Proteomes" id="UP000076858">
    <property type="component" value="Unassembled WGS sequence"/>
</dbReference>
<feature type="domain" description="C2H2-type" evidence="5">
    <location>
        <begin position="372"/>
        <end position="400"/>
    </location>
</feature>
<gene>
    <name evidence="6" type="ORF">APZ42_024690</name>
</gene>
<dbReference type="SMART" id="SM00355">
    <property type="entry name" value="ZnF_C2H2"/>
    <property type="match status" value="4"/>
</dbReference>
<feature type="domain" description="C2H2-type" evidence="5">
    <location>
        <begin position="306"/>
        <end position="333"/>
    </location>
</feature>
<keyword evidence="7" id="KW-1185">Reference proteome</keyword>
<dbReference type="PROSITE" id="PS00028">
    <property type="entry name" value="ZINC_FINGER_C2H2_1"/>
    <property type="match status" value="4"/>
</dbReference>
<dbReference type="InterPro" id="IPR050331">
    <property type="entry name" value="Zinc_finger"/>
</dbReference>
<dbReference type="EMBL" id="LRGB01001725">
    <property type="protein sequence ID" value="KZS10773.1"/>
    <property type="molecule type" value="Genomic_DNA"/>
</dbReference>
<evidence type="ECO:0000313" key="6">
    <source>
        <dbReference type="EMBL" id="KZS10773.1"/>
    </source>
</evidence>
<dbReference type="STRING" id="35525.A0A164TUT5"/>
<dbReference type="GO" id="GO:0010468">
    <property type="term" value="P:regulation of gene expression"/>
    <property type="evidence" value="ECO:0007669"/>
    <property type="project" value="TreeGrafter"/>
</dbReference>
<dbReference type="PANTHER" id="PTHR16515:SF21">
    <property type="entry name" value="PR DOMAIN ZINC FINGER PROTEIN 13"/>
    <property type="match status" value="1"/>
</dbReference>
<reference evidence="6 7" key="1">
    <citation type="submission" date="2016-03" db="EMBL/GenBank/DDBJ databases">
        <title>EvidentialGene: Evidence-directed Construction of Genes on Genomes.</title>
        <authorList>
            <person name="Gilbert D.G."/>
            <person name="Choi J.-H."/>
            <person name="Mockaitis K."/>
            <person name="Colbourne J."/>
            <person name="Pfrender M."/>
        </authorList>
    </citation>
    <scope>NUCLEOTIDE SEQUENCE [LARGE SCALE GENOMIC DNA]</scope>
    <source>
        <strain evidence="6 7">Xinb3</strain>
        <tissue evidence="6">Complete organism</tissue>
    </source>
</reference>
<sequence>MLKERRGGNMKWCVDKRPRGFADGDIMMNHQQFQPVTSMVDRLTINSNIALANNADTGNRCINESLTGPSVVAEEFLRPESKSPIIALDPRRFTAHHQQFKVGLRKGELTSSPPSSLWPMSVEVATECRMQNVECCAVSSTQQSAISDVNNLSLIFTTTRPIEKGQRLYFWFSESMLAHLEMPFLVPKNIQAGDRYVCHRCSSVFVHPNPLKLHLFFHCSSRSVSTPALWNRVFHTLTATRPQSSPVVPFQHQSSRNVLCKPTATHLFQLTPFAASNNQQQRTTGPSPAAQVETIVSHLGRSKHGHICIYCGKIYSRKYGLKIHIRTHTGYKPLKCPVCSRPFGDPSNLNKHIRLHAEHHHQVGITGDKSPYKCELCGKVLMRRRDLDRHIQSRHSSADSPIVRHPHQPSSADSIECPSPLSSTHSSSSSRSRDCSNNNSDDDEDQLDVVDIC</sequence>
<keyword evidence="3" id="KW-0862">Zinc</keyword>
<feature type="compositionally biased region" description="Acidic residues" evidence="4">
    <location>
        <begin position="440"/>
        <end position="453"/>
    </location>
</feature>
<evidence type="ECO:0000256" key="4">
    <source>
        <dbReference type="SAM" id="MobiDB-lite"/>
    </source>
</evidence>
<dbReference type="GO" id="GO:0005634">
    <property type="term" value="C:nucleus"/>
    <property type="evidence" value="ECO:0007669"/>
    <property type="project" value="TreeGrafter"/>
</dbReference>
<organism evidence="6 7">
    <name type="scientific">Daphnia magna</name>
    <dbReference type="NCBI Taxonomy" id="35525"/>
    <lineage>
        <taxon>Eukaryota</taxon>
        <taxon>Metazoa</taxon>
        <taxon>Ecdysozoa</taxon>
        <taxon>Arthropoda</taxon>
        <taxon>Crustacea</taxon>
        <taxon>Branchiopoda</taxon>
        <taxon>Diplostraca</taxon>
        <taxon>Cladocera</taxon>
        <taxon>Anomopoda</taxon>
        <taxon>Daphniidae</taxon>
        <taxon>Daphnia</taxon>
    </lineage>
</organism>
<dbReference type="GO" id="GO:0008270">
    <property type="term" value="F:zinc ion binding"/>
    <property type="evidence" value="ECO:0007669"/>
    <property type="project" value="UniProtKB-KW"/>
</dbReference>
<dbReference type="FunFam" id="3.30.160.60:FF:000616">
    <property type="entry name" value="PR domain zinc finger protein 13"/>
    <property type="match status" value="1"/>
</dbReference>
<dbReference type="OrthoDB" id="9998363at2759"/>
<name>A0A164TUT5_9CRUS</name>
<feature type="compositionally biased region" description="Low complexity" evidence="4">
    <location>
        <begin position="416"/>
        <end position="439"/>
    </location>
</feature>
<feature type="domain" description="C2H2-type" evidence="5">
    <location>
        <begin position="334"/>
        <end position="361"/>
    </location>
</feature>
<evidence type="ECO:0000256" key="1">
    <source>
        <dbReference type="ARBA" id="ARBA00023015"/>
    </source>
</evidence>
<dbReference type="PANTHER" id="PTHR16515">
    <property type="entry name" value="PR DOMAIN ZINC FINGER PROTEIN"/>
    <property type="match status" value="1"/>
</dbReference>
<dbReference type="AlphaFoldDB" id="A0A164TUT5"/>
<dbReference type="PROSITE" id="PS50157">
    <property type="entry name" value="ZINC_FINGER_C2H2_2"/>
    <property type="match status" value="4"/>
</dbReference>
<keyword evidence="3" id="KW-0863">Zinc-finger</keyword>